<dbReference type="EMBL" id="JAELUQ010000009">
    <property type="protein sequence ID" value="KAG7408552.1"/>
    <property type="molecule type" value="Genomic_DNA"/>
</dbReference>
<reference evidence="2" key="1">
    <citation type="submission" date="2021-04" db="EMBL/GenBank/DDBJ databases">
        <title>First draft genome resource for Brassicaceae pathogens Fusarium oxysporum f. sp. raphani and Fusarium oxysporum f. sp. rapae.</title>
        <authorList>
            <person name="Asai S."/>
        </authorList>
    </citation>
    <scope>NUCLEOTIDE SEQUENCE</scope>
    <source>
        <strain evidence="2">Tf1208</strain>
    </source>
</reference>
<comment type="caution">
    <text evidence="2">The sequence shown here is derived from an EMBL/GenBank/DDBJ whole genome shotgun (WGS) entry which is preliminary data.</text>
</comment>
<name>A0A8J5NX01_FUSOX</name>
<dbReference type="AlphaFoldDB" id="A0A8J5NX01"/>
<proteinExistence type="predicted"/>
<organism evidence="2 3">
    <name type="scientific">Fusarium oxysporum f. sp. rapae</name>
    <dbReference type="NCBI Taxonomy" id="485398"/>
    <lineage>
        <taxon>Eukaryota</taxon>
        <taxon>Fungi</taxon>
        <taxon>Dikarya</taxon>
        <taxon>Ascomycota</taxon>
        <taxon>Pezizomycotina</taxon>
        <taxon>Sordariomycetes</taxon>
        <taxon>Hypocreomycetidae</taxon>
        <taxon>Hypocreales</taxon>
        <taxon>Nectriaceae</taxon>
        <taxon>Fusarium</taxon>
        <taxon>Fusarium oxysporum species complex</taxon>
    </lineage>
</organism>
<protein>
    <submittedName>
        <fullName evidence="2">Uncharacterized protein</fullName>
    </submittedName>
</protein>
<evidence type="ECO:0000313" key="3">
    <source>
        <dbReference type="Proteomes" id="UP000694050"/>
    </source>
</evidence>
<gene>
    <name evidence="2" type="ORF">Forpe1208_v012013</name>
</gene>
<evidence type="ECO:0000313" key="2">
    <source>
        <dbReference type="EMBL" id="KAG7408552.1"/>
    </source>
</evidence>
<feature type="region of interest" description="Disordered" evidence="1">
    <location>
        <begin position="442"/>
        <end position="480"/>
    </location>
</feature>
<sequence length="480" mass="53418">MGLRNWFRSGRLWNGAADKGNGGADKSAAFPDFDSSPDIGTKTAANMAVDSAASFSISTPVHPNKQSTPDSAPIPYSIATQPHSVQMLWAVFTSGLTIGKEHGLPSAFNVLRHRRFQVWIDENSKLPLATKHSIRLMVLILHLLGRAMDSDMEFFFMGYSNSDSKDLDQDEARKSKALDELWKTQNWNEAKSFVERSKDLQEMGLKDWIKRAEEQGSWVAGQQGGGFAETSQEKFTRLLDHIRKLKVPYWRGFHQRDLEQDDLRVNCINATKESQKQPRSLSNVRFTLERATAHYQRQIKSQDTTPTTVLLLTGSPMQNNEVQLVIKQQTASHSKGEGGGFSIGIMAWTKWMDDLGKSSFRILDEAFRGSQDINDVTEVDDDLLLKKGPSSALLLKVLNADNPAVDKMNLRKADLMYGKDNLLEPEETKLVMPLPEDVARALGQHKEPEVDDNDAGEVPFAPTSVDGGPFGDSKSVPTAI</sequence>
<dbReference type="Proteomes" id="UP000694050">
    <property type="component" value="Unassembled WGS sequence"/>
</dbReference>
<evidence type="ECO:0000256" key="1">
    <source>
        <dbReference type="SAM" id="MobiDB-lite"/>
    </source>
</evidence>
<accession>A0A8J5NX01</accession>